<feature type="transmembrane region" description="Helical" evidence="1">
    <location>
        <begin position="37"/>
        <end position="57"/>
    </location>
</feature>
<protein>
    <submittedName>
        <fullName evidence="2">Uncharacterized protein</fullName>
    </submittedName>
</protein>
<name>A0A1G1X545_9BACT</name>
<keyword evidence="1" id="KW-0472">Membrane</keyword>
<feature type="transmembrane region" description="Helical" evidence="1">
    <location>
        <begin position="93"/>
        <end position="114"/>
    </location>
</feature>
<reference evidence="2 3" key="1">
    <citation type="journal article" date="2016" name="Nat. Commun.">
        <title>Thousands of microbial genomes shed light on interconnected biogeochemical processes in an aquifer system.</title>
        <authorList>
            <person name="Anantharaman K."/>
            <person name="Brown C.T."/>
            <person name="Hug L.A."/>
            <person name="Sharon I."/>
            <person name="Castelle C.J."/>
            <person name="Probst A.J."/>
            <person name="Thomas B.C."/>
            <person name="Singh A."/>
            <person name="Wilkins M.J."/>
            <person name="Karaoz U."/>
            <person name="Brodie E.L."/>
            <person name="Williams K.H."/>
            <person name="Hubbard S.S."/>
            <person name="Banfield J.F."/>
        </authorList>
    </citation>
    <scope>NUCLEOTIDE SEQUENCE [LARGE SCALE GENOMIC DNA]</scope>
</reference>
<gene>
    <name evidence="2" type="ORF">A3D99_00185</name>
</gene>
<dbReference type="Proteomes" id="UP000177528">
    <property type="component" value="Unassembled WGS sequence"/>
</dbReference>
<feature type="transmembrane region" description="Helical" evidence="1">
    <location>
        <begin position="6"/>
        <end position="30"/>
    </location>
</feature>
<comment type="caution">
    <text evidence="2">The sequence shown here is derived from an EMBL/GenBank/DDBJ whole genome shotgun (WGS) entry which is preliminary data.</text>
</comment>
<accession>A0A1G1X545</accession>
<dbReference type="AlphaFoldDB" id="A0A1G1X545"/>
<feature type="transmembrane region" description="Helical" evidence="1">
    <location>
        <begin position="63"/>
        <end position="81"/>
    </location>
</feature>
<dbReference type="EMBL" id="MHHR01000003">
    <property type="protein sequence ID" value="OGY35145.1"/>
    <property type="molecule type" value="Genomic_DNA"/>
</dbReference>
<evidence type="ECO:0000313" key="3">
    <source>
        <dbReference type="Proteomes" id="UP000177528"/>
    </source>
</evidence>
<keyword evidence="1" id="KW-1133">Transmembrane helix</keyword>
<evidence type="ECO:0000313" key="2">
    <source>
        <dbReference type="EMBL" id="OGY35145.1"/>
    </source>
</evidence>
<evidence type="ECO:0000256" key="1">
    <source>
        <dbReference type="SAM" id="Phobius"/>
    </source>
</evidence>
<keyword evidence="1" id="KW-0812">Transmembrane</keyword>
<proteinExistence type="predicted"/>
<sequence length="153" mass="16763">MKRFLIPLGCILMALMLHIVVRSSIASLFLAPASIPIVIATALPLPALALGGIVLLFELLSSFPQGSMLLVFLIPFFTRRITRWHTPDASWKFFAYIFGTVSLQIVSLVGIAYIENHVQLSQIPFSLGLLQIIGTSVSTFVLALICHEATTRP</sequence>
<organism evidence="2 3">
    <name type="scientific">Candidatus Andersenbacteria bacterium RIFCSPHIGHO2_12_FULL_45_11</name>
    <dbReference type="NCBI Taxonomy" id="1797281"/>
    <lineage>
        <taxon>Bacteria</taxon>
        <taxon>Candidatus Anderseniibacteriota</taxon>
    </lineage>
</organism>
<feature type="transmembrane region" description="Helical" evidence="1">
    <location>
        <begin position="126"/>
        <end position="146"/>
    </location>
</feature>